<protein>
    <recommendedName>
        <fullName evidence="5">Spindle pole body component</fullName>
    </recommendedName>
</protein>
<dbReference type="GO" id="GO:0000922">
    <property type="term" value="C:spindle pole"/>
    <property type="evidence" value="ECO:0007669"/>
    <property type="project" value="InterPro"/>
</dbReference>
<feature type="domain" description="Gamma tubulin complex component protein N-terminal" evidence="8">
    <location>
        <begin position="248"/>
        <end position="658"/>
    </location>
</feature>
<dbReference type="Pfam" id="PF04130">
    <property type="entry name" value="GCP_C_terminal"/>
    <property type="match status" value="1"/>
</dbReference>
<dbReference type="GO" id="GO:0043015">
    <property type="term" value="F:gamma-tubulin binding"/>
    <property type="evidence" value="ECO:0007669"/>
    <property type="project" value="InterPro"/>
</dbReference>
<keyword evidence="4 5" id="KW-0206">Cytoskeleton</keyword>
<dbReference type="EMBL" id="LGUA01000071">
    <property type="protein sequence ID" value="OAX84504.1"/>
    <property type="molecule type" value="Genomic_DNA"/>
</dbReference>
<dbReference type="GO" id="GO:0051011">
    <property type="term" value="F:microtubule minus-end binding"/>
    <property type="evidence" value="ECO:0007669"/>
    <property type="project" value="TreeGrafter"/>
</dbReference>
<dbReference type="PANTHER" id="PTHR19302:SF70">
    <property type="entry name" value="GAMMA-TUBULIN COMPLEX COMPONENT 6"/>
    <property type="match status" value="1"/>
</dbReference>
<evidence type="ECO:0000256" key="2">
    <source>
        <dbReference type="ARBA" id="ARBA00022490"/>
    </source>
</evidence>
<dbReference type="PANTHER" id="PTHR19302">
    <property type="entry name" value="GAMMA TUBULIN COMPLEX PROTEIN"/>
    <property type="match status" value="1"/>
</dbReference>
<comment type="caution">
    <text evidence="9">The sequence shown here is derived from an EMBL/GenBank/DDBJ whole genome shotgun (WGS) entry which is preliminary data.</text>
</comment>
<sequence length="1037" mass="116910">MAAIGQFQPHSKVGRRMLANKQWSVHLTLVLSLTSGISPRFVFPKARWSRTEILKWANGYRCIGIIAAMDLGGDVDHPFVLAVDKLWEPSFFHLQKLRPLDSLPWDDGFPELAQGVFQASLDLPTKNDSNIYELNLFGTDPLDTTDAETTSSEIASQPDVDPDEIREETDKVTDVWTLGEVLNPIAEGRFLNSWDTFPDHPVQQPIPLYLSEAGPRGFDAALGYQATLSGLEDSGRVARTDIFLASLFQLGLGWNSIFFRFNEQTRVFEKDIKDARISGISLIAVNGLIEEFLQCGTRVRKIRRFIIATPSRTDLPTPLSSLACAASILLHSFEEHVYECFMAGLSLLKTQMLFRRPACLLKVLVDIIEGAENATTDGAVISSVFTKCDHYSHEFVWLSAVLHELMAQVAESWLSLVESWIGLRPEPQTLLELNRNKKGFINTEEVHGQNGERIESKLVDYSFRPEAMPIFVPAGYAETIFESGKSLRLLREFHPNHPLSVDSGTSRSMNLALECAFTWKDIDKIQQKANSYEAQLRAEILHYDEIRLQKPSTTLTPKENNLDNPVQDAHCPIDGVFSMFDMDDQNDNTKLLASHSSISSHNLHVLLAESNCFNTDEVAGNGSLFGPPLDASVYLSFAPVISAQTRLINFSCLHLLFKGNKIKDHLRLQWRFQLLGDGVFSSRLSHILFDPEMHSGERKAGVARGGSSTGLRLGNRDTWPPASSELRLVLMGLLSESYHDDKNHFGRHAGNQAMNRELPGGLSFAIRELAGEELVKCKNPNSIEALDFLRLQYHPPSVLEAIITPRSLRRYDSIFKRLLRQMRMLSVSCDLIRDSTDRSNPADMRRTITQKFRMEAHHFVQSVSDYSFHIAVGETWNKFEKTLIKIERCIDKGDIDGTIGHAKSLHRLREYHEDVLDQILFALFVSKKHAQARMLLDDIFGTILTFAPISKAAATGTWVQRDGMPPYDRIVRQLFSVFRKQVSGFVRFLRTLDGAKAMRSKGKHKDLAAWGSDDHVGVDTDHVFEHLLLRLDMNGFY</sequence>
<dbReference type="GO" id="GO:0000930">
    <property type="term" value="C:gamma-tubulin complex"/>
    <property type="evidence" value="ECO:0007669"/>
    <property type="project" value="UniProtKB-ARBA"/>
</dbReference>
<evidence type="ECO:0000256" key="5">
    <source>
        <dbReference type="RuleBase" id="RU363050"/>
    </source>
</evidence>
<dbReference type="GO" id="GO:0007020">
    <property type="term" value="P:microtubule nucleation"/>
    <property type="evidence" value="ECO:0007669"/>
    <property type="project" value="InterPro"/>
</dbReference>
<reference evidence="9 10" key="1">
    <citation type="submission" date="2015-07" db="EMBL/GenBank/DDBJ databases">
        <title>Emmonsia species relationships and genome sequence.</title>
        <authorList>
            <person name="Cuomo C.A."/>
            <person name="Schwartz I.S."/>
            <person name="Kenyon C."/>
            <person name="de Hoog G.S."/>
            <person name="Govender N.P."/>
            <person name="Botha A."/>
            <person name="Moreno L."/>
            <person name="de Vries M."/>
            <person name="Munoz J.F."/>
            <person name="Stielow J.B."/>
        </authorList>
    </citation>
    <scope>NUCLEOTIDE SEQUENCE [LARGE SCALE GENOMIC DNA]</scope>
    <source>
        <strain evidence="9 10">CBS 136260</strain>
    </source>
</reference>
<evidence type="ECO:0000256" key="6">
    <source>
        <dbReference type="SAM" id="MobiDB-lite"/>
    </source>
</evidence>
<dbReference type="FunFam" id="1.20.120.1900:FF:000013">
    <property type="entry name" value="Spindle pole body component"/>
    <property type="match status" value="1"/>
</dbReference>
<dbReference type="AlphaFoldDB" id="A0A1B7P645"/>
<keyword evidence="2 5" id="KW-0963">Cytoplasm</keyword>
<name>A0A1B7P645_9EURO</name>
<dbReference type="InterPro" id="IPR042241">
    <property type="entry name" value="GCP_C_sf"/>
</dbReference>
<comment type="subcellular location">
    <subcellularLocation>
        <location evidence="5">Cytoplasm</location>
        <location evidence="5">Cytoskeleton</location>
        <location evidence="5">Microtubule organizing center</location>
    </subcellularLocation>
</comment>
<evidence type="ECO:0000256" key="3">
    <source>
        <dbReference type="ARBA" id="ARBA00022701"/>
    </source>
</evidence>
<dbReference type="InterPro" id="IPR040457">
    <property type="entry name" value="GCP_C"/>
</dbReference>
<evidence type="ECO:0000256" key="1">
    <source>
        <dbReference type="ARBA" id="ARBA00010337"/>
    </source>
</evidence>
<dbReference type="GO" id="GO:0051225">
    <property type="term" value="P:spindle assembly"/>
    <property type="evidence" value="ECO:0007669"/>
    <property type="project" value="TreeGrafter"/>
</dbReference>
<accession>A0A1B7P645</accession>
<feature type="region of interest" description="Disordered" evidence="6">
    <location>
        <begin position="142"/>
        <end position="165"/>
    </location>
</feature>
<evidence type="ECO:0000259" key="7">
    <source>
        <dbReference type="Pfam" id="PF04130"/>
    </source>
</evidence>
<dbReference type="InterPro" id="IPR007259">
    <property type="entry name" value="GCP"/>
</dbReference>
<dbReference type="Pfam" id="PF17681">
    <property type="entry name" value="GCP_N_terminal"/>
    <property type="match status" value="1"/>
</dbReference>
<evidence type="ECO:0000313" key="9">
    <source>
        <dbReference type="EMBL" id="OAX84504.1"/>
    </source>
</evidence>
<evidence type="ECO:0000313" key="10">
    <source>
        <dbReference type="Proteomes" id="UP000091918"/>
    </source>
</evidence>
<keyword evidence="10" id="KW-1185">Reference proteome</keyword>
<feature type="domain" description="Gamma tubulin complex component C-terminal" evidence="7">
    <location>
        <begin position="663"/>
        <end position="1037"/>
    </location>
</feature>
<proteinExistence type="inferred from homology"/>
<dbReference type="GO" id="GO:0005874">
    <property type="term" value="C:microtubule"/>
    <property type="evidence" value="ECO:0007669"/>
    <property type="project" value="UniProtKB-KW"/>
</dbReference>
<evidence type="ECO:0000256" key="4">
    <source>
        <dbReference type="ARBA" id="ARBA00023212"/>
    </source>
</evidence>
<dbReference type="STRING" id="1658172.A0A1B7P645"/>
<dbReference type="GO" id="GO:0031122">
    <property type="term" value="P:cytoplasmic microtubule organization"/>
    <property type="evidence" value="ECO:0007669"/>
    <property type="project" value="TreeGrafter"/>
</dbReference>
<dbReference type="GO" id="GO:0051321">
    <property type="term" value="P:meiotic cell cycle"/>
    <property type="evidence" value="ECO:0007669"/>
    <property type="project" value="TreeGrafter"/>
</dbReference>
<dbReference type="GO" id="GO:0005816">
    <property type="term" value="C:spindle pole body"/>
    <property type="evidence" value="ECO:0007669"/>
    <property type="project" value="UniProtKB-ARBA"/>
</dbReference>
<dbReference type="OrthoDB" id="775571at2759"/>
<gene>
    <name evidence="9" type="ORF">ACJ72_01120</name>
</gene>
<evidence type="ECO:0000259" key="8">
    <source>
        <dbReference type="Pfam" id="PF17681"/>
    </source>
</evidence>
<organism evidence="9 10">
    <name type="scientific">Emergomyces africanus</name>
    <dbReference type="NCBI Taxonomy" id="1955775"/>
    <lineage>
        <taxon>Eukaryota</taxon>
        <taxon>Fungi</taxon>
        <taxon>Dikarya</taxon>
        <taxon>Ascomycota</taxon>
        <taxon>Pezizomycotina</taxon>
        <taxon>Eurotiomycetes</taxon>
        <taxon>Eurotiomycetidae</taxon>
        <taxon>Onygenales</taxon>
        <taxon>Ajellomycetaceae</taxon>
        <taxon>Emergomyces</taxon>
    </lineage>
</organism>
<dbReference type="Gene3D" id="1.20.120.1900">
    <property type="entry name" value="Gamma-tubulin complex, C-terminal domain"/>
    <property type="match status" value="1"/>
</dbReference>
<comment type="similarity">
    <text evidence="1 5">Belongs to the TUBGCP family.</text>
</comment>
<dbReference type="InterPro" id="IPR041470">
    <property type="entry name" value="GCP_N"/>
</dbReference>
<keyword evidence="3 5" id="KW-0493">Microtubule</keyword>
<dbReference type="Proteomes" id="UP000091918">
    <property type="component" value="Unassembled WGS sequence"/>
</dbReference>
<dbReference type="GO" id="GO:0000278">
    <property type="term" value="P:mitotic cell cycle"/>
    <property type="evidence" value="ECO:0007669"/>
    <property type="project" value="TreeGrafter"/>
</dbReference>